<dbReference type="Proteomes" id="UP000179069">
    <property type="component" value="Unassembled WGS sequence"/>
</dbReference>
<evidence type="ECO:0000313" key="2">
    <source>
        <dbReference type="EMBL" id="OGY16673.1"/>
    </source>
</evidence>
<gene>
    <name evidence="2" type="ORF">A2785_01795</name>
</gene>
<proteinExistence type="predicted"/>
<name>A0A1G1VMT9_9BACT</name>
<sequence length="106" mass="12737">MLTKTDLKQMQKLLREEVEAEGRNIRNELQSDIRESRVRIQQDIRELSDRMKHLEIRVNNAEKETKKGFQKINNRLTELFDFLDKDLMKTSKRVERIEKHLGLETA</sequence>
<accession>A0A1G1VMT9</accession>
<evidence type="ECO:0000313" key="3">
    <source>
        <dbReference type="Proteomes" id="UP000179069"/>
    </source>
</evidence>
<dbReference type="AlphaFoldDB" id="A0A1G1VMT9"/>
<evidence type="ECO:0000256" key="1">
    <source>
        <dbReference type="SAM" id="Coils"/>
    </source>
</evidence>
<feature type="coiled-coil region" evidence="1">
    <location>
        <begin position="15"/>
        <end position="64"/>
    </location>
</feature>
<protein>
    <submittedName>
        <fullName evidence="2">Uncharacterized protein</fullName>
    </submittedName>
</protein>
<comment type="caution">
    <text evidence="2">The sequence shown here is derived from an EMBL/GenBank/DDBJ whole genome shotgun (WGS) entry which is preliminary data.</text>
</comment>
<organism evidence="2 3">
    <name type="scientific">Candidatus Chisholmbacteria bacterium RIFCSPHIGHO2_01_FULL_49_18</name>
    <dbReference type="NCBI Taxonomy" id="1797590"/>
    <lineage>
        <taxon>Bacteria</taxon>
        <taxon>Candidatus Chisholmiibacteriota</taxon>
    </lineage>
</organism>
<keyword evidence="1" id="KW-0175">Coiled coil</keyword>
<dbReference type="EMBL" id="MHCI01000012">
    <property type="protein sequence ID" value="OGY16673.1"/>
    <property type="molecule type" value="Genomic_DNA"/>
</dbReference>
<reference evidence="2 3" key="1">
    <citation type="journal article" date="2016" name="Nat. Commun.">
        <title>Thousands of microbial genomes shed light on interconnected biogeochemical processes in an aquifer system.</title>
        <authorList>
            <person name="Anantharaman K."/>
            <person name="Brown C.T."/>
            <person name="Hug L.A."/>
            <person name="Sharon I."/>
            <person name="Castelle C.J."/>
            <person name="Probst A.J."/>
            <person name="Thomas B.C."/>
            <person name="Singh A."/>
            <person name="Wilkins M.J."/>
            <person name="Karaoz U."/>
            <person name="Brodie E.L."/>
            <person name="Williams K.H."/>
            <person name="Hubbard S.S."/>
            <person name="Banfield J.F."/>
        </authorList>
    </citation>
    <scope>NUCLEOTIDE SEQUENCE [LARGE SCALE GENOMIC DNA]</scope>
</reference>